<dbReference type="Proteomes" id="UP001596106">
    <property type="component" value="Unassembled WGS sequence"/>
</dbReference>
<evidence type="ECO:0000256" key="4">
    <source>
        <dbReference type="SAM" id="Phobius"/>
    </source>
</evidence>
<gene>
    <name evidence="6" type="ORF">ACFPMF_15315</name>
</gene>
<evidence type="ECO:0000259" key="5">
    <source>
        <dbReference type="Pfam" id="PF10145"/>
    </source>
</evidence>
<dbReference type="Pfam" id="PF10145">
    <property type="entry name" value="PhageMin_Tail"/>
    <property type="match status" value="1"/>
</dbReference>
<feature type="region of interest" description="Disordered" evidence="3">
    <location>
        <begin position="118"/>
        <end position="165"/>
    </location>
</feature>
<proteinExistence type="predicted"/>
<dbReference type="RefSeq" id="WP_379846596.1">
    <property type="nucleotide sequence ID" value="NZ_JBHSMA010000004.1"/>
</dbReference>
<keyword evidence="2" id="KW-0175">Coiled coil</keyword>
<evidence type="ECO:0000313" key="6">
    <source>
        <dbReference type="EMBL" id="MFC5410691.1"/>
    </source>
</evidence>
<keyword evidence="7" id="KW-1185">Reference proteome</keyword>
<feature type="transmembrane region" description="Helical" evidence="4">
    <location>
        <begin position="1088"/>
        <end position="1110"/>
    </location>
</feature>
<evidence type="ECO:0000256" key="2">
    <source>
        <dbReference type="SAM" id="Coils"/>
    </source>
</evidence>
<name>A0ABW0IBP7_9BACT</name>
<dbReference type="EMBL" id="JBHSMA010000004">
    <property type="protein sequence ID" value="MFC5410691.1"/>
    <property type="molecule type" value="Genomic_DNA"/>
</dbReference>
<feature type="compositionally biased region" description="Basic and acidic residues" evidence="3">
    <location>
        <begin position="640"/>
        <end position="664"/>
    </location>
</feature>
<keyword evidence="4" id="KW-0472">Membrane</keyword>
<keyword evidence="4" id="KW-0812">Transmembrane</keyword>
<evidence type="ECO:0000313" key="7">
    <source>
        <dbReference type="Proteomes" id="UP001596106"/>
    </source>
</evidence>
<evidence type="ECO:0000256" key="3">
    <source>
        <dbReference type="SAM" id="MobiDB-lite"/>
    </source>
</evidence>
<accession>A0ABW0IBP7</accession>
<feature type="coiled-coil region" evidence="2">
    <location>
        <begin position="672"/>
        <end position="699"/>
    </location>
</feature>
<comment type="caution">
    <text evidence="6">The sequence shown here is derived from an EMBL/GenBank/DDBJ whole genome shotgun (WGS) entry which is preliminary data.</text>
</comment>
<protein>
    <submittedName>
        <fullName evidence="6">Phage tail tape measure protein</fullName>
    </submittedName>
</protein>
<reference evidence="7" key="1">
    <citation type="journal article" date="2019" name="Int. J. Syst. Evol. Microbiol.">
        <title>The Global Catalogue of Microorganisms (GCM) 10K type strain sequencing project: providing services to taxonomists for standard genome sequencing and annotation.</title>
        <authorList>
            <consortium name="The Broad Institute Genomics Platform"/>
            <consortium name="The Broad Institute Genome Sequencing Center for Infectious Disease"/>
            <person name="Wu L."/>
            <person name="Ma J."/>
        </authorList>
    </citation>
    <scope>NUCLEOTIDE SEQUENCE [LARGE SCALE GENOMIC DNA]</scope>
    <source>
        <strain evidence="7">CCUG 55250</strain>
    </source>
</reference>
<organism evidence="6 7">
    <name type="scientific">Larkinella bovis</name>
    <dbReference type="NCBI Taxonomy" id="683041"/>
    <lineage>
        <taxon>Bacteria</taxon>
        <taxon>Pseudomonadati</taxon>
        <taxon>Bacteroidota</taxon>
        <taxon>Cytophagia</taxon>
        <taxon>Cytophagales</taxon>
        <taxon>Spirosomataceae</taxon>
        <taxon>Larkinella</taxon>
    </lineage>
</organism>
<feature type="compositionally biased region" description="Gly residues" evidence="3">
    <location>
        <begin position="149"/>
        <end position="165"/>
    </location>
</feature>
<evidence type="ECO:0000256" key="1">
    <source>
        <dbReference type="ARBA" id="ARBA00022612"/>
    </source>
</evidence>
<feature type="region of interest" description="Disordered" evidence="3">
    <location>
        <begin position="635"/>
        <end position="664"/>
    </location>
</feature>
<dbReference type="PANTHER" id="PTHR37813">
    <property type="entry name" value="FELS-2 PROPHAGE PROTEIN"/>
    <property type="match status" value="1"/>
</dbReference>
<dbReference type="InterPro" id="IPR010090">
    <property type="entry name" value="Phage_tape_meas"/>
</dbReference>
<sequence length="1317" mass="145108">MAEPVESIWDLDLRILEKLEKVGFAFDKVADKEDRAKKSDPFKEAARSATNYNSKLLQNTRIYAQITNSAKSYEAEIKRLQAVQAELNRRQAEFTAVGKYARLQKEILTVTNQLKKLNDEQQKFNRGREGQNRDGGQGRDSRGRFTPGSGRGGGSGSGSGSGGLGGQLGNLSQNLSSKLTGIVGGLFALDKAFDLVVRGPAEFGRALSQLSAITGATGDDLKFLRDQAIEFEKETGKSALAMVQAFQTVGSIKPELLENKELLVQTTKEVIALQDAAGNISLEEAAESLLGSLNQFNAGAEEASRFVNVLAAGAKEGSSEIKDTAAAFKASGSALASAGISFEQSNALVQILAKNMVLGAEAGTQMRNIFLKLESSTDKDLRPSVVGLSTALENASKKFNTTTKITKEFGVENVLAAKQILDNRKEIDGLTASLTGTNTAYAQQKTNINNLATDLDKLGTAFVGLFRDMGESQDGFFRKITQGITRMINGFRSGKSELIAFARAYMLTGKIDAGIDAFLEQRRSNIEDQEKAAAKEARVKSIISQARQQVATSLNERLEVERKESGKEYDETLAKIKAAEKELEFRKQQVVQARAQYKDVADRGLLKGKTFTAEGAELTAAKQAVKVAEEQLKSAQKQKQMRDEATAKAALDDEAKEKKAGEKQAKILSAQQKKALDLKEKYESELQDLENEYGKERLESLKKDSSAYLQEKARLDTLMINQEEQAFLKLKQLAAGAKAGKFDKNGDPIADTSTELSTGEVELFERRRQAVNDRLQREQQEFYKKEIDEVQEHQDKVDELIGSEYDQQVTKVRQKYSEILKLVRQGSNDEVRLIKARDQELAQLDLERKLKLNEQQNAGKLADAEKAVTEAQISGRYDLERKAQMRLLEVEAQGLLERLKLIEQFGDSSTEEERQAIQKRITTVQGQLKQLQRQPAFGSIYELLAGDPSKNEKDPEKKDKLAKDFAAQVQAVQSMEKAMTDTITIMTQASIDASNERIRKIDEEIQKKQEQISEEKRLQESGTASNLSLRQMELDALKTQKAQEEQVRRRAIKTQMLLESGALISTNALTVANLIAAISEQYRVNSKFGLVGLASAIAAGFTILGTFASLKAKVKAANASSASQTFREGGWLEGPSHEQGGIRGTGAFNDVEVEGGEHITRKSRAGRYASLLDAINDGGHTPFPWADVKRLASEKGVLLHETTGIASQKALGAMASAQRNRASIQPITQGSINRLADELAAFRAENNSNWDRSHNTSEYVAGNKRVRKEGRRTTITTIDNDSAQLKELIDQSKQIVRELSCLSPINSWRQNLKRICH</sequence>
<feature type="compositionally biased region" description="Basic and acidic residues" evidence="3">
    <location>
        <begin position="118"/>
        <end position="143"/>
    </location>
</feature>
<feature type="coiled-coil region" evidence="2">
    <location>
        <begin position="991"/>
        <end position="1054"/>
    </location>
</feature>
<feature type="domain" description="Phage tail tape measure protein" evidence="5">
    <location>
        <begin position="225"/>
        <end position="391"/>
    </location>
</feature>
<dbReference type="NCBIfam" id="TIGR01760">
    <property type="entry name" value="tape_meas_TP901"/>
    <property type="match status" value="1"/>
</dbReference>
<keyword evidence="4" id="KW-1133">Transmembrane helix</keyword>
<dbReference type="PANTHER" id="PTHR37813:SF1">
    <property type="entry name" value="FELS-2 PROPHAGE PROTEIN"/>
    <property type="match status" value="1"/>
</dbReference>
<keyword evidence="1" id="KW-1188">Viral release from host cell</keyword>